<dbReference type="Proteomes" id="UP000275846">
    <property type="component" value="Unassembled WGS sequence"/>
</dbReference>
<dbReference type="OrthoDB" id="6313695at2759"/>
<keyword evidence="3" id="KW-1185">Reference proteome</keyword>
<sequence length="101" mass="11656">MRLKNSKQYQQQPLFQSPHRILRGTLRADQVSPLTLAAWNVRPVLEKPRSNRPERRTAIVARELARYKAAIADLNETRFTEQDQLEERHRGTTALSAAGHQ</sequence>
<accession>A0A183SKZ9</accession>
<reference evidence="4" key="1">
    <citation type="submission" date="2016-06" db="UniProtKB">
        <authorList>
            <consortium name="WormBaseParasite"/>
        </authorList>
    </citation>
    <scope>IDENTIFICATION</scope>
</reference>
<evidence type="ECO:0000313" key="2">
    <source>
        <dbReference type="EMBL" id="VDL91282.1"/>
    </source>
</evidence>
<reference evidence="2 3" key="2">
    <citation type="submission" date="2018-11" db="EMBL/GenBank/DDBJ databases">
        <authorList>
            <consortium name="Pathogen Informatics"/>
        </authorList>
    </citation>
    <scope>NUCLEOTIDE SEQUENCE [LARGE SCALE GENOMIC DNA]</scope>
    <source>
        <strain evidence="2 3">NST_G2</strain>
    </source>
</reference>
<dbReference type="AlphaFoldDB" id="A0A183SKZ9"/>
<feature type="region of interest" description="Disordered" evidence="1">
    <location>
        <begin position="81"/>
        <end position="101"/>
    </location>
</feature>
<proteinExistence type="predicted"/>
<evidence type="ECO:0000313" key="4">
    <source>
        <dbReference type="WBParaSite" id="SSLN_0000505601-mRNA-1"/>
    </source>
</evidence>
<name>A0A183SKZ9_SCHSO</name>
<dbReference type="EMBL" id="UYSU01033040">
    <property type="protein sequence ID" value="VDL91282.1"/>
    <property type="molecule type" value="Genomic_DNA"/>
</dbReference>
<organism evidence="4">
    <name type="scientific">Schistocephalus solidus</name>
    <name type="common">Tapeworm</name>
    <dbReference type="NCBI Taxonomy" id="70667"/>
    <lineage>
        <taxon>Eukaryota</taxon>
        <taxon>Metazoa</taxon>
        <taxon>Spiralia</taxon>
        <taxon>Lophotrochozoa</taxon>
        <taxon>Platyhelminthes</taxon>
        <taxon>Cestoda</taxon>
        <taxon>Eucestoda</taxon>
        <taxon>Diphyllobothriidea</taxon>
        <taxon>Diphyllobothriidae</taxon>
        <taxon>Schistocephalus</taxon>
    </lineage>
</organism>
<dbReference type="WBParaSite" id="SSLN_0000505601-mRNA-1">
    <property type="protein sequence ID" value="SSLN_0000505601-mRNA-1"/>
    <property type="gene ID" value="SSLN_0000505601"/>
</dbReference>
<evidence type="ECO:0000256" key="1">
    <source>
        <dbReference type="SAM" id="MobiDB-lite"/>
    </source>
</evidence>
<evidence type="ECO:0000313" key="3">
    <source>
        <dbReference type="Proteomes" id="UP000275846"/>
    </source>
</evidence>
<gene>
    <name evidence="2" type="ORF">SSLN_LOCUS4897</name>
</gene>
<protein>
    <submittedName>
        <fullName evidence="2 4">Uncharacterized protein</fullName>
    </submittedName>
</protein>
<feature type="compositionally biased region" description="Basic and acidic residues" evidence="1">
    <location>
        <begin position="81"/>
        <end position="90"/>
    </location>
</feature>